<dbReference type="Gene3D" id="2.60.40.10">
    <property type="entry name" value="Immunoglobulins"/>
    <property type="match status" value="1"/>
</dbReference>
<dbReference type="RefSeq" id="WP_015207841.1">
    <property type="nucleotide sequence ID" value="NC_019757.1"/>
</dbReference>
<dbReference type="Gene3D" id="3.20.20.80">
    <property type="entry name" value="Glycosidases"/>
    <property type="match status" value="1"/>
</dbReference>
<protein>
    <submittedName>
        <fullName evidence="3">1,4-alpha-glucan branching enzyme</fullName>
    </submittedName>
</protein>
<dbReference type="HOGENOM" id="CLU_004245_5_0_3"/>
<dbReference type="OrthoDB" id="434929at2"/>
<dbReference type="EMBL" id="CP003642">
    <property type="protein sequence ID" value="AFZ24587.1"/>
    <property type="molecule type" value="Genomic_DNA"/>
</dbReference>
<keyword evidence="4" id="KW-1185">Reference proteome</keyword>
<dbReference type="SUPFAM" id="SSF51011">
    <property type="entry name" value="Glycosyl hydrolase domain"/>
    <property type="match status" value="1"/>
</dbReference>
<sequence length="632" mass="73344">MYEKFGVVTAGNNVTFKLFFPDSHKDPAQYIKGGIPCIRNIQVVGDFQEKINQQNWDINTAPEMTKQDHPKGWLYSYETTLCDGFYQYKFFVTFENNEQRWCGDPCTKYSGLDPNNENSAFVVGGNPVQNVQPIANRLTPKDLIIYEIMIDDFVENLFDHRNPQVEGNAPLDIIRGKIDYFVGLGINAVEFMPWTATYGRNFSWGYNPFLYFAIEDRYTNPQSPDELEANLDRLFRLQMLIDELHSRNIHVIMDGVFNHVDVDQNNPGRGFPYYWLYQNPQDSPFIGDFERGGFFEELNFDNKCAQEFIFDVCKYWLDTYQIDGIRFDYTLGFFRRDGVDPGISRLISNLHGYLYGTNRTNIALMIEHLTDNRYQAIDDTNRIGATGCWYDPLMFQAFDSGSSGNVNTSIMRAMHTSRDFYPGNNPVIYIENHDHGTLVNKVGGSRVGVSREENWFKTQPYAIALLTLPGTVLIHNGQEFGDEYYLPESGPDRVQSRPVNWERSTDFIGSRLINLYRKLIQIRKNYPSLCSPFFYPDNYDETNTKFNYQGYGVNIDKDVIIYHRWGIGKDGQVEKFIIVLNCSSFDQVVDVPFPHNGRWKDLLNGEEFPVNKYLLERQNLNSNWGRIYYANV</sequence>
<reference evidence="3 4" key="1">
    <citation type="submission" date="2012-06" db="EMBL/GenBank/DDBJ databases">
        <title>Finished chromosome of genome of Cylindrospermum stagnale PCC 7417.</title>
        <authorList>
            <consortium name="US DOE Joint Genome Institute"/>
            <person name="Gugger M."/>
            <person name="Coursin T."/>
            <person name="Rippka R."/>
            <person name="Tandeau De Marsac N."/>
            <person name="Huntemann M."/>
            <person name="Wei C.-L."/>
            <person name="Han J."/>
            <person name="Detter J.C."/>
            <person name="Han C."/>
            <person name="Tapia R."/>
            <person name="Chen A."/>
            <person name="Kyrpides N."/>
            <person name="Mavromatis K."/>
            <person name="Markowitz V."/>
            <person name="Szeto E."/>
            <person name="Ivanova N."/>
            <person name="Pagani I."/>
            <person name="Pati A."/>
            <person name="Goodwin L."/>
            <person name="Nordberg H.P."/>
            <person name="Cantor M.N."/>
            <person name="Hua S.X."/>
            <person name="Woyke T."/>
            <person name="Kerfeld C.A."/>
        </authorList>
    </citation>
    <scope>NUCLEOTIDE SEQUENCE [LARGE SCALE GENOMIC DNA]</scope>
    <source>
        <strain evidence="3 4">PCC 7417</strain>
    </source>
</reference>
<evidence type="ECO:0000259" key="2">
    <source>
        <dbReference type="SMART" id="SM00642"/>
    </source>
</evidence>
<dbReference type="InterPro" id="IPR013783">
    <property type="entry name" value="Ig-like_fold"/>
</dbReference>
<dbReference type="SMART" id="SM00642">
    <property type="entry name" value="Aamy"/>
    <property type="match status" value="1"/>
</dbReference>
<proteinExistence type="inferred from homology"/>
<dbReference type="Proteomes" id="UP000010475">
    <property type="component" value="Chromosome"/>
</dbReference>
<evidence type="ECO:0000256" key="1">
    <source>
        <dbReference type="ARBA" id="ARBA00008061"/>
    </source>
</evidence>
<comment type="similarity">
    <text evidence="1">Belongs to the glycosyl hydrolase 13 family.</text>
</comment>
<dbReference type="AlphaFoldDB" id="K9WYL9"/>
<dbReference type="GO" id="GO:0005975">
    <property type="term" value="P:carbohydrate metabolic process"/>
    <property type="evidence" value="ECO:0007669"/>
    <property type="project" value="InterPro"/>
</dbReference>
<dbReference type="eggNOG" id="COG1523">
    <property type="taxonomic scope" value="Bacteria"/>
</dbReference>
<name>K9WYL9_9NOST</name>
<dbReference type="KEGG" id="csg:Cylst_2361"/>
<dbReference type="InterPro" id="IPR014756">
    <property type="entry name" value="Ig_E-set"/>
</dbReference>
<dbReference type="SUPFAM" id="SSF51445">
    <property type="entry name" value="(Trans)glycosidases"/>
    <property type="match status" value="1"/>
</dbReference>
<evidence type="ECO:0000313" key="4">
    <source>
        <dbReference type="Proteomes" id="UP000010475"/>
    </source>
</evidence>
<dbReference type="PANTHER" id="PTHR43002">
    <property type="entry name" value="GLYCOGEN DEBRANCHING ENZYME"/>
    <property type="match status" value="1"/>
</dbReference>
<dbReference type="InterPro" id="IPR006047">
    <property type="entry name" value="GH13_cat_dom"/>
</dbReference>
<evidence type="ECO:0000313" key="3">
    <source>
        <dbReference type="EMBL" id="AFZ24587.1"/>
    </source>
</evidence>
<dbReference type="STRING" id="56107.Cylst_2361"/>
<feature type="domain" description="Glycosyl hydrolase family 13 catalytic" evidence="2">
    <location>
        <begin position="147"/>
        <end position="523"/>
    </location>
</feature>
<organism evidence="3 4">
    <name type="scientific">Cylindrospermum stagnale PCC 7417</name>
    <dbReference type="NCBI Taxonomy" id="56107"/>
    <lineage>
        <taxon>Bacteria</taxon>
        <taxon>Bacillati</taxon>
        <taxon>Cyanobacteriota</taxon>
        <taxon>Cyanophyceae</taxon>
        <taxon>Nostocales</taxon>
        <taxon>Nostocaceae</taxon>
        <taxon>Cylindrospermum</taxon>
    </lineage>
</organism>
<accession>K9WYL9</accession>
<dbReference type="InterPro" id="IPR017853">
    <property type="entry name" value="GH"/>
</dbReference>
<dbReference type="SUPFAM" id="SSF81296">
    <property type="entry name" value="E set domains"/>
    <property type="match status" value="1"/>
</dbReference>
<gene>
    <name evidence="3" type="ORF">Cylst_2361</name>
</gene>